<dbReference type="WBParaSite" id="HNAJ_0001083301-mRNA-1">
    <property type="protein sequence ID" value="HNAJ_0001083301-mRNA-1"/>
    <property type="gene ID" value="HNAJ_0001083301"/>
</dbReference>
<protein>
    <submittedName>
        <fullName evidence="3">Anoctamin</fullName>
    </submittedName>
</protein>
<gene>
    <name evidence="1" type="ORF">HNAJ_LOCUS10828</name>
</gene>
<evidence type="ECO:0000313" key="2">
    <source>
        <dbReference type="Proteomes" id="UP000278807"/>
    </source>
</evidence>
<reference evidence="1 2" key="2">
    <citation type="submission" date="2018-11" db="EMBL/GenBank/DDBJ databases">
        <authorList>
            <consortium name="Pathogen Informatics"/>
        </authorList>
    </citation>
    <scope>NUCLEOTIDE SEQUENCE [LARGE SCALE GENOMIC DNA]</scope>
</reference>
<keyword evidence="2" id="KW-1185">Reference proteome</keyword>
<reference evidence="3" key="1">
    <citation type="submission" date="2017-02" db="UniProtKB">
        <authorList>
            <consortium name="WormBaseParasite"/>
        </authorList>
    </citation>
    <scope>IDENTIFICATION</scope>
</reference>
<sequence length="215" mass="24193">FISRLLASQNLWVSVVVIWAGYRIRWVFSISSCRCFAKQSCPVRSLNSAMDLILGQSGMSESATVHCFSFVKALISLDLEVWNSFLIKAFIVWKDIGRSMLCKIVVPFLASVSASSLPLMPQISSSFHTKSYADESLMCWEKNIVGLKEPGQLPVNHPFHKFKPIVVKVARVFALFQYWYYIGNLVRYKTGLPDFVESVSTVSLAVGPILIRNSE</sequence>
<organism evidence="3">
    <name type="scientific">Rodentolepis nana</name>
    <name type="common">Dwarf tapeworm</name>
    <name type="synonym">Hymenolepis nana</name>
    <dbReference type="NCBI Taxonomy" id="102285"/>
    <lineage>
        <taxon>Eukaryota</taxon>
        <taxon>Metazoa</taxon>
        <taxon>Spiralia</taxon>
        <taxon>Lophotrochozoa</taxon>
        <taxon>Platyhelminthes</taxon>
        <taxon>Cestoda</taxon>
        <taxon>Eucestoda</taxon>
        <taxon>Cyclophyllidea</taxon>
        <taxon>Hymenolepididae</taxon>
        <taxon>Rodentolepis</taxon>
    </lineage>
</organism>
<accession>A0A0R3TT20</accession>
<name>A0A0R3TT20_RODNA</name>
<evidence type="ECO:0000313" key="3">
    <source>
        <dbReference type="WBParaSite" id="HNAJ_0001083301-mRNA-1"/>
    </source>
</evidence>
<evidence type="ECO:0000313" key="1">
    <source>
        <dbReference type="EMBL" id="VDO08887.1"/>
    </source>
</evidence>
<dbReference type="OrthoDB" id="382863at2759"/>
<dbReference type="EMBL" id="UZAE01013239">
    <property type="protein sequence ID" value="VDO08887.1"/>
    <property type="molecule type" value="Genomic_DNA"/>
</dbReference>
<proteinExistence type="predicted"/>
<dbReference type="Proteomes" id="UP000278807">
    <property type="component" value="Unassembled WGS sequence"/>
</dbReference>
<dbReference type="AlphaFoldDB" id="A0A0R3TT20"/>